<feature type="domain" description="Fe2OG dioxygenase" evidence="7">
    <location>
        <begin position="273"/>
        <end position="377"/>
    </location>
</feature>
<keyword evidence="3" id="KW-0223">Dioxygenase</keyword>
<dbReference type="GO" id="GO:0004656">
    <property type="term" value="F:procollagen-proline 4-dioxygenase activity"/>
    <property type="evidence" value="ECO:0007669"/>
    <property type="project" value="TreeGrafter"/>
</dbReference>
<dbReference type="InterPro" id="IPR005123">
    <property type="entry name" value="Oxoglu/Fe-dep_dioxygenase_dom"/>
</dbReference>
<dbReference type="OrthoDB" id="4356at2759"/>
<dbReference type="InterPro" id="IPR006620">
    <property type="entry name" value="Pro_4_hyd_alph"/>
</dbReference>
<keyword evidence="5" id="KW-0408">Iron</keyword>
<gene>
    <name evidence="8" type="ORF">PGLA1383_LOCUS993</name>
</gene>
<dbReference type="Proteomes" id="UP000654075">
    <property type="component" value="Unassembled WGS sequence"/>
</dbReference>
<dbReference type="GO" id="GO:0005783">
    <property type="term" value="C:endoplasmic reticulum"/>
    <property type="evidence" value="ECO:0007669"/>
    <property type="project" value="TreeGrafter"/>
</dbReference>
<dbReference type="PANTHER" id="PTHR10869">
    <property type="entry name" value="PROLYL 4-HYDROXYLASE ALPHA SUBUNIT"/>
    <property type="match status" value="1"/>
</dbReference>
<keyword evidence="4" id="KW-0560">Oxidoreductase</keyword>
<accession>A0A813D131</accession>
<evidence type="ECO:0000256" key="2">
    <source>
        <dbReference type="ARBA" id="ARBA00022723"/>
    </source>
</evidence>
<evidence type="ECO:0000313" key="9">
    <source>
        <dbReference type="Proteomes" id="UP000654075"/>
    </source>
</evidence>
<dbReference type="GO" id="GO:0031418">
    <property type="term" value="F:L-ascorbic acid binding"/>
    <property type="evidence" value="ECO:0007669"/>
    <property type="project" value="InterPro"/>
</dbReference>
<dbReference type="AlphaFoldDB" id="A0A813D131"/>
<comment type="cofactor">
    <cofactor evidence="1">
        <name>L-ascorbate</name>
        <dbReference type="ChEBI" id="CHEBI:38290"/>
    </cofactor>
</comment>
<evidence type="ECO:0000313" key="8">
    <source>
        <dbReference type="EMBL" id="CAE8581990.1"/>
    </source>
</evidence>
<evidence type="ECO:0000256" key="1">
    <source>
        <dbReference type="ARBA" id="ARBA00001961"/>
    </source>
</evidence>
<dbReference type="PANTHER" id="PTHR10869:SF246">
    <property type="entry name" value="TRANSMEMBRANE PROLYL 4-HYDROXYLASE"/>
    <property type="match status" value="1"/>
</dbReference>
<evidence type="ECO:0000256" key="3">
    <source>
        <dbReference type="ARBA" id="ARBA00022964"/>
    </source>
</evidence>
<evidence type="ECO:0000256" key="5">
    <source>
        <dbReference type="ARBA" id="ARBA00023004"/>
    </source>
</evidence>
<keyword evidence="2" id="KW-0479">Metal-binding</keyword>
<protein>
    <recommendedName>
        <fullName evidence="7">Fe2OG dioxygenase domain-containing protein</fullName>
    </recommendedName>
</protein>
<dbReference type="Gene3D" id="2.60.120.620">
    <property type="entry name" value="q2cbj1_9rhob like domain"/>
    <property type="match status" value="1"/>
</dbReference>
<feature type="region of interest" description="Disordered" evidence="6">
    <location>
        <begin position="1"/>
        <end position="28"/>
    </location>
</feature>
<dbReference type="InterPro" id="IPR045054">
    <property type="entry name" value="P4HA-like"/>
</dbReference>
<evidence type="ECO:0000256" key="6">
    <source>
        <dbReference type="SAM" id="MobiDB-lite"/>
    </source>
</evidence>
<proteinExistence type="predicted"/>
<evidence type="ECO:0000256" key="4">
    <source>
        <dbReference type="ARBA" id="ARBA00023002"/>
    </source>
</evidence>
<comment type="caution">
    <text evidence="8">The sequence shown here is derived from an EMBL/GenBank/DDBJ whole genome shotgun (WGS) entry which is preliminary data.</text>
</comment>
<evidence type="ECO:0000259" key="7">
    <source>
        <dbReference type="PROSITE" id="PS51471"/>
    </source>
</evidence>
<dbReference type="SUPFAM" id="SSF51197">
    <property type="entry name" value="Clavaminate synthase-like"/>
    <property type="match status" value="1"/>
</dbReference>
<keyword evidence="9" id="KW-1185">Reference proteome</keyword>
<dbReference type="EMBL" id="CAJNNV010000262">
    <property type="protein sequence ID" value="CAE8581990.1"/>
    <property type="molecule type" value="Genomic_DNA"/>
</dbReference>
<organism evidence="8 9">
    <name type="scientific">Polarella glacialis</name>
    <name type="common">Dinoflagellate</name>
    <dbReference type="NCBI Taxonomy" id="89957"/>
    <lineage>
        <taxon>Eukaryota</taxon>
        <taxon>Sar</taxon>
        <taxon>Alveolata</taxon>
        <taxon>Dinophyceae</taxon>
        <taxon>Suessiales</taxon>
        <taxon>Suessiaceae</taxon>
        <taxon>Polarella</taxon>
    </lineage>
</organism>
<reference evidence="8" key="1">
    <citation type="submission" date="2021-02" db="EMBL/GenBank/DDBJ databases">
        <authorList>
            <person name="Dougan E. K."/>
            <person name="Rhodes N."/>
            <person name="Thang M."/>
            <person name="Chan C."/>
        </authorList>
    </citation>
    <scope>NUCLEOTIDE SEQUENCE</scope>
</reference>
<dbReference type="GO" id="GO:0005506">
    <property type="term" value="F:iron ion binding"/>
    <property type="evidence" value="ECO:0007669"/>
    <property type="project" value="InterPro"/>
</dbReference>
<sequence length="382" mass="40791">MGGDVPLDSAQVGGGTSSGLEAAPGSSSSPFQAGALVYCQVLLRGVVRAVKAMVVESGPARTVLACPAAVGIASSGEWAASLEACRGTSFECSCAEAGKSCAVVFYDVNTAALSFIALPGATDFKTADDELALPATDSLVDLFHGEAGGDFLIMQTDHRDVGEANQLYHEVTFGDKHDLFVWNSVLLLPDFLTQDECSVLIEAGDRSAHSGTRASTEFATQEGMSRLPVRFLDLEAQLLTTSIEKRLKRILEEQFPELCENIFGRRHIKDMNFSFWPGEPAVNRYMVGGGLNPHTDKRTFTINVPLSELGAFSGGGTVFWPQGQLGPQEHSKIDKQGGVLVRPCQGTAVLFNGSVTHAGRIVTSGIRHLFSASFNLWSLDED</sequence>
<dbReference type="SMART" id="SM00702">
    <property type="entry name" value="P4Hc"/>
    <property type="match status" value="1"/>
</dbReference>
<dbReference type="PROSITE" id="PS51471">
    <property type="entry name" value="FE2OG_OXY"/>
    <property type="match status" value="1"/>
</dbReference>
<name>A0A813D131_POLGL</name>